<dbReference type="GO" id="GO:0016236">
    <property type="term" value="P:macroautophagy"/>
    <property type="evidence" value="ECO:0007669"/>
    <property type="project" value="TreeGrafter"/>
</dbReference>
<dbReference type="Pfam" id="PF00538">
    <property type="entry name" value="Linker_histone"/>
    <property type="match status" value="1"/>
</dbReference>
<feature type="compositionally biased region" description="Low complexity" evidence="6">
    <location>
        <begin position="142"/>
        <end position="183"/>
    </location>
</feature>
<evidence type="ECO:0000313" key="9">
    <source>
        <dbReference type="EMBL" id="KAF7363304.1"/>
    </source>
</evidence>
<feature type="region of interest" description="Disordered" evidence="6">
    <location>
        <begin position="95"/>
        <end position="248"/>
    </location>
</feature>
<evidence type="ECO:0000313" key="10">
    <source>
        <dbReference type="Proteomes" id="UP000623467"/>
    </source>
</evidence>
<dbReference type="InterPro" id="IPR059112">
    <property type="entry name" value="CysZ/EI24"/>
</dbReference>
<evidence type="ECO:0000256" key="4">
    <source>
        <dbReference type="ARBA" id="ARBA00022989"/>
    </source>
</evidence>
<reference evidence="9" key="1">
    <citation type="submission" date="2020-05" db="EMBL/GenBank/DDBJ databases">
        <title>Mycena genomes resolve the evolution of fungal bioluminescence.</title>
        <authorList>
            <person name="Tsai I.J."/>
        </authorList>
    </citation>
    <scope>NUCLEOTIDE SEQUENCE</scope>
    <source>
        <strain evidence="9">160909Yilan</strain>
    </source>
</reference>
<feature type="domain" description="H15" evidence="8">
    <location>
        <begin position="24"/>
        <end position="100"/>
    </location>
</feature>
<dbReference type="PANTHER" id="PTHR21389">
    <property type="entry name" value="P53 INDUCED PROTEIN"/>
    <property type="match status" value="1"/>
</dbReference>
<feature type="transmembrane region" description="Helical" evidence="7">
    <location>
        <begin position="511"/>
        <end position="541"/>
    </location>
</feature>
<dbReference type="AlphaFoldDB" id="A0A8H6YRN2"/>
<dbReference type="GO" id="GO:0003677">
    <property type="term" value="F:DNA binding"/>
    <property type="evidence" value="ECO:0007669"/>
    <property type="project" value="InterPro"/>
</dbReference>
<feature type="transmembrane region" description="Helical" evidence="7">
    <location>
        <begin position="471"/>
        <end position="491"/>
    </location>
</feature>
<dbReference type="GO" id="GO:0000786">
    <property type="term" value="C:nucleosome"/>
    <property type="evidence" value="ECO:0007669"/>
    <property type="project" value="InterPro"/>
</dbReference>
<dbReference type="GO" id="GO:0006334">
    <property type="term" value="P:nucleosome assembly"/>
    <property type="evidence" value="ECO:0007669"/>
    <property type="project" value="InterPro"/>
</dbReference>
<dbReference type="Proteomes" id="UP000623467">
    <property type="component" value="Unassembled WGS sequence"/>
</dbReference>
<dbReference type="InterPro" id="IPR036390">
    <property type="entry name" value="WH_DNA-bd_sf"/>
</dbReference>
<keyword evidence="10" id="KW-1185">Reference proteome</keyword>
<name>A0A8H6YRN2_9AGAR</name>
<dbReference type="PROSITE" id="PS51504">
    <property type="entry name" value="H15"/>
    <property type="match status" value="1"/>
</dbReference>
<dbReference type="CDD" id="cd00073">
    <property type="entry name" value="H15"/>
    <property type="match status" value="1"/>
</dbReference>
<feature type="transmembrane region" description="Helical" evidence="7">
    <location>
        <begin position="388"/>
        <end position="405"/>
    </location>
</feature>
<keyword evidence="5 7" id="KW-0472">Membrane</keyword>
<proteinExistence type="predicted"/>
<organism evidence="9 10">
    <name type="scientific">Mycena sanguinolenta</name>
    <dbReference type="NCBI Taxonomy" id="230812"/>
    <lineage>
        <taxon>Eukaryota</taxon>
        <taxon>Fungi</taxon>
        <taxon>Dikarya</taxon>
        <taxon>Basidiomycota</taxon>
        <taxon>Agaricomycotina</taxon>
        <taxon>Agaricomycetes</taxon>
        <taxon>Agaricomycetidae</taxon>
        <taxon>Agaricales</taxon>
        <taxon>Marasmiineae</taxon>
        <taxon>Mycenaceae</taxon>
        <taxon>Mycena</taxon>
    </lineage>
</organism>
<evidence type="ECO:0000259" key="8">
    <source>
        <dbReference type="PROSITE" id="PS51504"/>
    </source>
</evidence>
<evidence type="ECO:0000256" key="1">
    <source>
        <dbReference type="ARBA" id="ARBA00004141"/>
    </source>
</evidence>
<dbReference type="PANTHER" id="PTHR21389:SF0">
    <property type="entry name" value="ETOPOSIDE-INDUCED PROTEIN 2.4 HOMOLOG"/>
    <property type="match status" value="1"/>
</dbReference>
<feature type="transmembrane region" description="Helical" evidence="7">
    <location>
        <begin position="358"/>
        <end position="376"/>
    </location>
</feature>
<dbReference type="OrthoDB" id="266518at2759"/>
<sequence>MSTVKKPASPPQTQESRIQGQGDAVPSDLGGYDQECIAAHPEDARQGVSRPQIKKFVETKYKLSIGPAQNTQLAKALATGSEKDIFVLPKGPAGRVKLAPKYKPADASAKENKPTKAKPKTATATKTATKAAPKAAAKKTPAKSTAAAKAKPRTTAAKPKTAAAKPKTAAAKPKATAAKSTKPAAKKAPAKKAATKAKPAATKKTTPASKRAPAKKAATGTTATAKAKAAKAAPKKKAAPAAKPAAPKAKVPRKSVAYQAWMSSHLSCIFSSWSHTIGVAPVAPFKYVRTFKKLRPKRESAVTVRNLVGPFHCHGLEDSALLQITYAGRGLLDAFRWTLVATTVAGDATIRNTVYKSLLLNCSTLACFYVFNVAFVDKQQWTRPNVGWIYQMLWVLPVAGVSFYLNSSWCSVIAKRAYSIQHANRAVVQQPVTYTGVLTAIATFAYRIVMVVTSIGVDFALRAIPGGVGPVASFIFLCWIDAYYCFEFVWIARGLSLSGRVRHLEERWAYYLAFGFPAASLCIWGSSLANAAIFALIFPLYTIMAMHARPVPDDPFSPVPPGSRFNDNDAIRHPSPFIPIRLPIFALVMWLNDWIVRAVSVGSGRGPGPRTFKRNRAFSDGTESMEEGGGRLGSSQSIPLRPVRDRVNIGLGRRKID</sequence>
<keyword evidence="3 7" id="KW-0812">Transmembrane</keyword>
<accession>A0A8H6YRN2</accession>
<feature type="compositionally biased region" description="Basic residues" evidence="6">
    <location>
        <begin position="184"/>
        <end position="195"/>
    </location>
</feature>
<dbReference type="GO" id="GO:0005783">
    <property type="term" value="C:endoplasmic reticulum"/>
    <property type="evidence" value="ECO:0007669"/>
    <property type="project" value="TreeGrafter"/>
</dbReference>
<comment type="caution">
    <text evidence="9">The sequence shown here is derived from an EMBL/GenBank/DDBJ whole genome shotgun (WGS) entry which is preliminary data.</text>
</comment>
<evidence type="ECO:0000256" key="2">
    <source>
        <dbReference type="ARBA" id="ARBA00020833"/>
    </source>
</evidence>
<comment type="subcellular location">
    <subcellularLocation>
        <location evidence="1">Membrane</location>
        <topology evidence="1">Multi-pass membrane protein</topology>
    </subcellularLocation>
</comment>
<feature type="compositionally biased region" description="Low complexity" evidence="6">
    <location>
        <begin position="196"/>
        <end position="232"/>
    </location>
</feature>
<dbReference type="Gene3D" id="1.10.10.10">
    <property type="entry name" value="Winged helix-like DNA-binding domain superfamily/Winged helix DNA-binding domain"/>
    <property type="match status" value="1"/>
</dbReference>
<evidence type="ECO:0000256" key="3">
    <source>
        <dbReference type="ARBA" id="ARBA00022692"/>
    </source>
</evidence>
<dbReference type="GO" id="GO:0016020">
    <property type="term" value="C:membrane"/>
    <property type="evidence" value="ECO:0007669"/>
    <property type="project" value="UniProtKB-SubCell"/>
</dbReference>
<dbReference type="Pfam" id="PF07264">
    <property type="entry name" value="EI24"/>
    <property type="match status" value="1"/>
</dbReference>
<dbReference type="EMBL" id="JACAZH010000007">
    <property type="protein sequence ID" value="KAF7363304.1"/>
    <property type="molecule type" value="Genomic_DNA"/>
</dbReference>
<dbReference type="InterPro" id="IPR005818">
    <property type="entry name" value="Histone_H1/H5_H15"/>
</dbReference>
<feature type="compositionally biased region" description="Low complexity" evidence="6">
    <location>
        <begin position="120"/>
        <end position="135"/>
    </location>
</feature>
<protein>
    <recommendedName>
        <fullName evidence="2">Histone H1</fullName>
    </recommendedName>
</protein>
<gene>
    <name evidence="9" type="ORF">MSAN_00985600</name>
</gene>
<evidence type="ECO:0000256" key="6">
    <source>
        <dbReference type="SAM" id="MobiDB-lite"/>
    </source>
</evidence>
<feature type="region of interest" description="Disordered" evidence="6">
    <location>
        <begin position="610"/>
        <end position="638"/>
    </location>
</feature>
<feature type="region of interest" description="Disordered" evidence="6">
    <location>
        <begin position="1"/>
        <end position="32"/>
    </location>
</feature>
<dbReference type="InterPro" id="IPR036388">
    <property type="entry name" value="WH-like_DNA-bd_sf"/>
</dbReference>
<keyword evidence="4 7" id="KW-1133">Transmembrane helix</keyword>
<feature type="transmembrane region" description="Helical" evidence="7">
    <location>
        <begin position="444"/>
        <end position="464"/>
    </location>
</feature>
<evidence type="ECO:0000256" key="7">
    <source>
        <dbReference type="SAM" id="Phobius"/>
    </source>
</evidence>
<evidence type="ECO:0000256" key="5">
    <source>
        <dbReference type="ARBA" id="ARBA00023136"/>
    </source>
</evidence>
<feature type="compositionally biased region" description="Low complexity" evidence="6">
    <location>
        <begin position="239"/>
        <end position="248"/>
    </location>
</feature>
<dbReference type="SUPFAM" id="SSF46785">
    <property type="entry name" value="Winged helix' DNA-binding domain"/>
    <property type="match status" value="1"/>
</dbReference>